<sequence>MTSGEDPAGVLDRELRTVAARVARVPRLLVACDYDGTLAPIVEDPAMAAPLLEAVAAIRGLAALPQTSVAVISGRALRDLTALSRLPSEVHLVGSHGSEFDVGFVDALPPDRHRLRADLHRELENVIRDQPGVKLEVKPASVAVHLRTAPRDVARRVATAVRDGPATWDGIQVTNGKEVVELSVITTHKGTALDTLRAQLSASAVVFVGDDVTDENAFAHLRGPDVGVKVGPGETLARYRVADPLDAARLLAVLLQTRREWLFAEHP</sequence>
<keyword evidence="5" id="KW-1185">Reference proteome</keyword>
<keyword evidence="1 3" id="KW-0378">Hydrolase</keyword>
<dbReference type="InterPro" id="IPR023214">
    <property type="entry name" value="HAD_sf"/>
</dbReference>
<dbReference type="GO" id="GO:0005992">
    <property type="term" value="P:trehalose biosynthetic process"/>
    <property type="evidence" value="ECO:0007669"/>
    <property type="project" value="UniProtKB-UniPathway"/>
</dbReference>
<protein>
    <recommendedName>
        <fullName evidence="3">Trehalose 6-phosphate phosphatase</fullName>
        <ecNumber evidence="3">3.1.3.12</ecNumber>
    </recommendedName>
</protein>
<organism evidence="4 5">
    <name type="scientific">Virgisporangium aurantiacum</name>
    <dbReference type="NCBI Taxonomy" id="175570"/>
    <lineage>
        <taxon>Bacteria</taxon>
        <taxon>Bacillati</taxon>
        <taxon>Actinomycetota</taxon>
        <taxon>Actinomycetes</taxon>
        <taxon>Micromonosporales</taxon>
        <taxon>Micromonosporaceae</taxon>
        <taxon>Virgisporangium</taxon>
    </lineage>
</organism>
<dbReference type="EMBL" id="BOPG01000065">
    <property type="protein sequence ID" value="GIJ61314.1"/>
    <property type="molecule type" value="Genomic_DNA"/>
</dbReference>
<dbReference type="SUPFAM" id="SSF56784">
    <property type="entry name" value="HAD-like"/>
    <property type="match status" value="1"/>
</dbReference>
<dbReference type="Gene3D" id="3.40.50.1000">
    <property type="entry name" value="HAD superfamily/HAD-like"/>
    <property type="match status" value="1"/>
</dbReference>
<comment type="catalytic activity">
    <reaction evidence="3">
        <text>alpha,alpha-trehalose 6-phosphate + H2O = alpha,alpha-trehalose + phosphate</text>
        <dbReference type="Rhea" id="RHEA:23420"/>
        <dbReference type="ChEBI" id="CHEBI:15377"/>
        <dbReference type="ChEBI" id="CHEBI:16551"/>
        <dbReference type="ChEBI" id="CHEBI:43474"/>
        <dbReference type="ChEBI" id="CHEBI:58429"/>
        <dbReference type="EC" id="3.1.3.12"/>
    </reaction>
</comment>
<dbReference type="UniPathway" id="UPA00299"/>
<evidence type="ECO:0000256" key="2">
    <source>
        <dbReference type="ARBA" id="ARBA00024179"/>
    </source>
</evidence>
<dbReference type="Proteomes" id="UP000612585">
    <property type="component" value="Unassembled WGS sequence"/>
</dbReference>
<dbReference type="NCBIfam" id="TIGR00685">
    <property type="entry name" value="T6PP"/>
    <property type="match status" value="1"/>
</dbReference>
<accession>A0A8J4E4P6</accession>
<dbReference type="CDD" id="cd01627">
    <property type="entry name" value="HAD_TPP"/>
    <property type="match status" value="1"/>
</dbReference>
<name>A0A8J4E4P6_9ACTN</name>
<dbReference type="PANTHER" id="PTHR43768">
    <property type="entry name" value="TREHALOSE 6-PHOSPHATE PHOSPHATASE"/>
    <property type="match status" value="1"/>
</dbReference>
<evidence type="ECO:0000256" key="3">
    <source>
        <dbReference type="RuleBase" id="RU361117"/>
    </source>
</evidence>
<comment type="pathway">
    <text evidence="3">Glycan biosynthesis; trehalose biosynthesis.</text>
</comment>
<dbReference type="GO" id="GO:0046872">
    <property type="term" value="F:metal ion binding"/>
    <property type="evidence" value="ECO:0007669"/>
    <property type="project" value="UniProtKB-KW"/>
</dbReference>
<keyword evidence="3" id="KW-0460">Magnesium</keyword>
<reference evidence="4" key="1">
    <citation type="submission" date="2021-01" db="EMBL/GenBank/DDBJ databases">
        <title>Whole genome shotgun sequence of Virgisporangium aurantiacum NBRC 16421.</title>
        <authorList>
            <person name="Komaki H."/>
            <person name="Tamura T."/>
        </authorList>
    </citation>
    <scope>NUCLEOTIDE SEQUENCE</scope>
    <source>
        <strain evidence="4">NBRC 16421</strain>
    </source>
</reference>
<dbReference type="InterPro" id="IPR003337">
    <property type="entry name" value="Trehalose_PPase"/>
</dbReference>
<dbReference type="GO" id="GO:0004805">
    <property type="term" value="F:trehalose-phosphatase activity"/>
    <property type="evidence" value="ECO:0007669"/>
    <property type="project" value="UniProtKB-EC"/>
</dbReference>
<dbReference type="PANTHER" id="PTHR43768:SF3">
    <property type="entry name" value="TREHALOSE 6-PHOSPHATE PHOSPHATASE"/>
    <property type="match status" value="1"/>
</dbReference>
<comment type="function">
    <text evidence="2 3">Removes the phosphate from trehalose 6-phosphate to produce free trehalose.</text>
</comment>
<keyword evidence="3" id="KW-0479">Metal-binding</keyword>
<dbReference type="InterPro" id="IPR036412">
    <property type="entry name" value="HAD-like_sf"/>
</dbReference>
<evidence type="ECO:0000313" key="5">
    <source>
        <dbReference type="Proteomes" id="UP000612585"/>
    </source>
</evidence>
<gene>
    <name evidence="4" type="ORF">Vau01_088300</name>
</gene>
<dbReference type="Gene3D" id="3.30.70.1020">
    <property type="entry name" value="Trehalose-6-phosphate phosphatase related protein, domain 2"/>
    <property type="match status" value="1"/>
</dbReference>
<evidence type="ECO:0000256" key="1">
    <source>
        <dbReference type="ARBA" id="ARBA00022801"/>
    </source>
</evidence>
<comment type="caution">
    <text evidence="4">The sequence shown here is derived from an EMBL/GenBank/DDBJ whole genome shotgun (WGS) entry which is preliminary data.</text>
</comment>
<dbReference type="AlphaFoldDB" id="A0A8J4E4P6"/>
<comment type="similarity">
    <text evidence="3">Belongs to the trehalose phosphatase family.</text>
</comment>
<dbReference type="Pfam" id="PF02358">
    <property type="entry name" value="Trehalose_PPase"/>
    <property type="match status" value="1"/>
</dbReference>
<dbReference type="EC" id="3.1.3.12" evidence="3"/>
<comment type="cofactor">
    <cofactor evidence="3">
        <name>Mg(2+)</name>
        <dbReference type="ChEBI" id="CHEBI:18420"/>
    </cofactor>
</comment>
<evidence type="ECO:0000313" key="4">
    <source>
        <dbReference type="EMBL" id="GIJ61314.1"/>
    </source>
</evidence>
<dbReference type="InterPro" id="IPR044651">
    <property type="entry name" value="OTSB-like"/>
</dbReference>
<proteinExistence type="inferred from homology"/>